<dbReference type="EMBL" id="UYRU01070148">
    <property type="protein sequence ID" value="VDN19371.1"/>
    <property type="molecule type" value="Genomic_DNA"/>
</dbReference>
<evidence type="ECO:0000256" key="1">
    <source>
        <dbReference type="SAM" id="MobiDB-lite"/>
    </source>
</evidence>
<name>A0A3P7MMX0_DIBLA</name>
<sequence length="263" mass="28675">MGTFLGSPYVSMKKLVNTTQPELSSSQRPQLSALPLPPAAASGYNSPTGRPKSVARSLSSLSLDRAEELMQPPSKVPHSANYVTVTELRRRALLKSMSAAHQSSHSPRATSACDPDRKSRLSANLPDLESVSLRHSISLRGGLNFTPKASAEYETDRTPENETAIEASYISPSLLSPILKKGQFPLLLNSLTHLKVCGFGGCCVAMINKYVAVRVRGLSLGLSIERTDRESLISFSEHHFSRTPEIMPNMAYVFVGAQTYSRR</sequence>
<evidence type="ECO:0000313" key="2">
    <source>
        <dbReference type="EMBL" id="VDN19371.1"/>
    </source>
</evidence>
<organism evidence="2 3">
    <name type="scientific">Dibothriocephalus latus</name>
    <name type="common">Fish tapeworm</name>
    <name type="synonym">Diphyllobothrium latum</name>
    <dbReference type="NCBI Taxonomy" id="60516"/>
    <lineage>
        <taxon>Eukaryota</taxon>
        <taxon>Metazoa</taxon>
        <taxon>Spiralia</taxon>
        <taxon>Lophotrochozoa</taxon>
        <taxon>Platyhelminthes</taxon>
        <taxon>Cestoda</taxon>
        <taxon>Eucestoda</taxon>
        <taxon>Diphyllobothriidea</taxon>
        <taxon>Diphyllobothriidae</taxon>
        <taxon>Dibothriocephalus</taxon>
    </lineage>
</organism>
<feature type="compositionally biased region" description="Low complexity" evidence="1">
    <location>
        <begin position="23"/>
        <end position="42"/>
    </location>
</feature>
<dbReference type="Proteomes" id="UP000281553">
    <property type="component" value="Unassembled WGS sequence"/>
</dbReference>
<feature type="region of interest" description="Disordered" evidence="1">
    <location>
        <begin position="96"/>
        <end position="121"/>
    </location>
</feature>
<feature type="compositionally biased region" description="Polar residues" evidence="1">
    <location>
        <begin position="99"/>
        <end position="109"/>
    </location>
</feature>
<protein>
    <submittedName>
        <fullName evidence="2">Uncharacterized protein</fullName>
    </submittedName>
</protein>
<evidence type="ECO:0000313" key="3">
    <source>
        <dbReference type="Proteomes" id="UP000281553"/>
    </source>
</evidence>
<gene>
    <name evidence="2" type="ORF">DILT_LOCUS13403</name>
</gene>
<accession>A0A3P7MMX0</accession>
<proteinExistence type="predicted"/>
<reference evidence="2 3" key="1">
    <citation type="submission" date="2018-11" db="EMBL/GenBank/DDBJ databases">
        <authorList>
            <consortium name="Pathogen Informatics"/>
        </authorList>
    </citation>
    <scope>NUCLEOTIDE SEQUENCE [LARGE SCALE GENOMIC DNA]</scope>
</reference>
<keyword evidence="3" id="KW-1185">Reference proteome</keyword>
<dbReference type="AlphaFoldDB" id="A0A3P7MMX0"/>
<feature type="region of interest" description="Disordered" evidence="1">
    <location>
        <begin position="20"/>
        <end position="57"/>
    </location>
</feature>